<accession>A0A2M6WMY4</accession>
<comment type="caution">
    <text evidence="1">The sequence shown here is derived from an EMBL/GenBank/DDBJ whole genome shotgun (WGS) entry which is preliminary data.</text>
</comment>
<dbReference type="Proteomes" id="UP000229335">
    <property type="component" value="Unassembled WGS sequence"/>
</dbReference>
<protein>
    <submittedName>
        <fullName evidence="1">Uncharacterized protein</fullName>
    </submittedName>
</protein>
<proteinExistence type="predicted"/>
<sequence>MDAGVWKQGVFALYRASYDNPSSAVLVRVFGNHDDFKFYWDEIHNPEVKGGNPFSWRQFHWFLYKSCDGQLEWMNERRVSRDVLTASVRYILEDYDDNNGIKRQPIPRSKYEKSYVH</sequence>
<dbReference type="AlphaFoldDB" id="A0A2M6WMY4"/>
<reference evidence="2" key="1">
    <citation type="submission" date="2017-09" db="EMBL/GenBank/DDBJ databases">
        <title>Depth-based differentiation of microbial function through sediment-hosted aquifers and enrichment of novel symbionts in the deep terrestrial subsurface.</title>
        <authorList>
            <person name="Probst A.J."/>
            <person name="Ladd B."/>
            <person name="Jarett J.K."/>
            <person name="Geller-Mcgrath D.E."/>
            <person name="Sieber C.M.K."/>
            <person name="Emerson J.B."/>
            <person name="Anantharaman K."/>
            <person name="Thomas B.C."/>
            <person name="Malmstrom R."/>
            <person name="Stieglmeier M."/>
            <person name="Klingl A."/>
            <person name="Woyke T."/>
            <person name="Ryan C.M."/>
            <person name="Banfield J.F."/>
        </authorList>
    </citation>
    <scope>NUCLEOTIDE SEQUENCE [LARGE SCALE GENOMIC DNA]</scope>
</reference>
<name>A0A2M6WMY4_9BACT</name>
<evidence type="ECO:0000313" key="1">
    <source>
        <dbReference type="EMBL" id="PIT94147.1"/>
    </source>
</evidence>
<organism evidence="1 2">
    <name type="scientific">Candidatus Falkowbacteria bacterium CG10_big_fil_rev_8_21_14_0_10_43_11</name>
    <dbReference type="NCBI Taxonomy" id="1974568"/>
    <lineage>
        <taxon>Bacteria</taxon>
        <taxon>Candidatus Falkowiibacteriota</taxon>
    </lineage>
</organism>
<evidence type="ECO:0000313" key="2">
    <source>
        <dbReference type="Proteomes" id="UP000229335"/>
    </source>
</evidence>
<dbReference type="EMBL" id="PFAS01000006">
    <property type="protein sequence ID" value="PIT94147.1"/>
    <property type="molecule type" value="Genomic_DNA"/>
</dbReference>
<gene>
    <name evidence="1" type="ORF">COU00_00520</name>
</gene>